<feature type="domain" description="Helix-turn-helix" evidence="2">
    <location>
        <begin position="26"/>
        <end position="74"/>
    </location>
</feature>
<feature type="region of interest" description="Disordered" evidence="1">
    <location>
        <begin position="1"/>
        <end position="24"/>
    </location>
</feature>
<dbReference type="NCBIfam" id="TIGR01764">
    <property type="entry name" value="excise"/>
    <property type="match status" value="1"/>
</dbReference>
<dbReference type="InterPro" id="IPR010093">
    <property type="entry name" value="SinI_DNA-bd"/>
</dbReference>
<organism evidence="3 4">
    <name type="scientific">Prauserella rugosa</name>
    <dbReference type="NCBI Taxonomy" id="43354"/>
    <lineage>
        <taxon>Bacteria</taxon>
        <taxon>Bacillati</taxon>
        <taxon>Actinomycetota</taxon>
        <taxon>Actinomycetes</taxon>
        <taxon>Pseudonocardiales</taxon>
        <taxon>Pseudonocardiaceae</taxon>
        <taxon>Prauserella</taxon>
    </lineage>
</organism>
<sequence length="104" mass="11633">MEINQNGTPRESSPETTGNRKPQPAFYTVKEAAELLRVGASTLYRIIREGDFPAVRLRSRYVVPAEALDQLLEEAKATGSVVDPCRIAEQRRMVREVARYGGAR</sequence>
<protein>
    <submittedName>
        <fullName evidence="3">Excisionase family DNA binding protein</fullName>
    </submittedName>
</protein>
<comment type="caution">
    <text evidence="3">The sequence shown here is derived from an EMBL/GenBank/DDBJ whole genome shotgun (WGS) entry which is preliminary data.</text>
</comment>
<proteinExistence type="predicted"/>
<feature type="compositionally biased region" description="Polar residues" evidence="1">
    <location>
        <begin position="1"/>
        <end position="20"/>
    </location>
</feature>
<dbReference type="EMBL" id="VLJV01000001">
    <property type="protein sequence ID" value="TWH20306.1"/>
    <property type="molecule type" value="Genomic_DNA"/>
</dbReference>
<name>A0A660CAG8_9PSEU</name>
<dbReference type="InterPro" id="IPR009061">
    <property type="entry name" value="DNA-bd_dom_put_sf"/>
</dbReference>
<dbReference type="GO" id="GO:0003677">
    <property type="term" value="F:DNA binding"/>
    <property type="evidence" value="ECO:0007669"/>
    <property type="project" value="InterPro"/>
</dbReference>
<gene>
    <name evidence="3" type="ORF">JD82_02149</name>
</gene>
<keyword evidence="4" id="KW-1185">Reference proteome</keyword>
<dbReference type="InterPro" id="IPR041657">
    <property type="entry name" value="HTH_17"/>
</dbReference>
<dbReference type="Pfam" id="PF12728">
    <property type="entry name" value="HTH_17"/>
    <property type="match status" value="1"/>
</dbReference>
<dbReference type="SUPFAM" id="SSF46955">
    <property type="entry name" value="Putative DNA-binding domain"/>
    <property type="match status" value="1"/>
</dbReference>
<dbReference type="AlphaFoldDB" id="A0A660CAG8"/>
<evidence type="ECO:0000259" key="2">
    <source>
        <dbReference type="Pfam" id="PF12728"/>
    </source>
</evidence>
<reference evidence="3 4" key="1">
    <citation type="submission" date="2019-07" db="EMBL/GenBank/DDBJ databases">
        <title>R&amp;d 2014.</title>
        <authorList>
            <person name="Klenk H.-P."/>
        </authorList>
    </citation>
    <scope>NUCLEOTIDE SEQUENCE [LARGE SCALE GENOMIC DNA]</scope>
    <source>
        <strain evidence="3 4">DSM 43194</strain>
    </source>
</reference>
<evidence type="ECO:0000256" key="1">
    <source>
        <dbReference type="SAM" id="MobiDB-lite"/>
    </source>
</evidence>
<dbReference type="RefSeq" id="WP_051758062.1">
    <property type="nucleotide sequence ID" value="NZ_JOIJ01000022.1"/>
</dbReference>
<dbReference type="OrthoDB" id="3389529at2"/>
<accession>A0A660CAG8</accession>
<evidence type="ECO:0000313" key="4">
    <source>
        <dbReference type="Proteomes" id="UP000317303"/>
    </source>
</evidence>
<evidence type="ECO:0000313" key="3">
    <source>
        <dbReference type="EMBL" id="TWH20306.1"/>
    </source>
</evidence>
<dbReference type="Proteomes" id="UP000317303">
    <property type="component" value="Unassembled WGS sequence"/>
</dbReference>